<evidence type="ECO:0000256" key="3">
    <source>
        <dbReference type="ARBA" id="ARBA00010108"/>
    </source>
</evidence>
<comment type="caution">
    <text evidence="16">The sequence shown here is derived from an EMBL/GenBank/DDBJ whole genome shotgun (WGS) entry which is preliminary data.</text>
</comment>
<keyword evidence="7" id="KW-0288">FMN</keyword>
<feature type="domain" description="Riboflavin kinase" evidence="15">
    <location>
        <begin position="17"/>
        <end position="212"/>
    </location>
</feature>
<dbReference type="GO" id="GO:0005524">
    <property type="term" value="F:ATP binding"/>
    <property type="evidence" value="ECO:0007669"/>
    <property type="project" value="UniProtKB-KW"/>
</dbReference>
<feature type="region of interest" description="Disordered" evidence="14">
    <location>
        <begin position="77"/>
        <end position="99"/>
    </location>
</feature>
<dbReference type="PANTHER" id="PTHR22749">
    <property type="entry name" value="RIBOFLAVIN KINASE/FMN ADENYLYLTRANSFERASE"/>
    <property type="match status" value="1"/>
</dbReference>
<dbReference type="Proteomes" id="UP001175001">
    <property type="component" value="Unassembled WGS sequence"/>
</dbReference>
<evidence type="ECO:0000259" key="15">
    <source>
        <dbReference type="SMART" id="SM00904"/>
    </source>
</evidence>
<keyword evidence="8" id="KW-0808">Transferase</keyword>
<keyword evidence="10 16" id="KW-0418">Kinase</keyword>
<dbReference type="GO" id="GO:0008531">
    <property type="term" value="F:riboflavin kinase activity"/>
    <property type="evidence" value="ECO:0007669"/>
    <property type="project" value="UniProtKB-EC"/>
</dbReference>
<gene>
    <name evidence="16" type="primary">fmn1</name>
    <name evidence="16" type="ORF">DIS24_g8187</name>
</gene>
<comment type="catalytic activity">
    <reaction evidence="13">
        <text>riboflavin + ATP = FMN + ADP + H(+)</text>
        <dbReference type="Rhea" id="RHEA:14357"/>
        <dbReference type="ChEBI" id="CHEBI:15378"/>
        <dbReference type="ChEBI" id="CHEBI:30616"/>
        <dbReference type="ChEBI" id="CHEBI:57986"/>
        <dbReference type="ChEBI" id="CHEBI:58210"/>
        <dbReference type="ChEBI" id="CHEBI:456216"/>
        <dbReference type="EC" id="2.7.1.26"/>
    </reaction>
</comment>
<dbReference type="AlphaFoldDB" id="A0AA39Y341"/>
<proteinExistence type="inferred from homology"/>
<evidence type="ECO:0000256" key="6">
    <source>
        <dbReference type="ARBA" id="ARBA00022630"/>
    </source>
</evidence>
<evidence type="ECO:0000256" key="2">
    <source>
        <dbReference type="ARBA" id="ARBA00005201"/>
    </source>
</evidence>
<evidence type="ECO:0000256" key="8">
    <source>
        <dbReference type="ARBA" id="ARBA00022679"/>
    </source>
</evidence>
<keyword evidence="9" id="KW-0547">Nucleotide-binding</keyword>
<evidence type="ECO:0000313" key="16">
    <source>
        <dbReference type="EMBL" id="KAK0645133.1"/>
    </source>
</evidence>
<evidence type="ECO:0000256" key="1">
    <source>
        <dbReference type="ARBA" id="ARBA00003572"/>
    </source>
</evidence>
<dbReference type="PANTHER" id="PTHR22749:SF6">
    <property type="entry name" value="RIBOFLAVIN KINASE"/>
    <property type="match status" value="1"/>
</dbReference>
<keyword evidence="6" id="KW-0285">Flavoprotein</keyword>
<dbReference type="GO" id="GO:0009398">
    <property type="term" value="P:FMN biosynthetic process"/>
    <property type="evidence" value="ECO:0007669"/>
    <property type="project" value="TreeGrafter"/>
</dbReference>
<organism evidence="16 17">
    <name type="scientific">Lasiodiplodia hormozganensis</name>
    <dbReference type="NCBI Taxonomy" id="869390"/>
    <lineage>
        <taxon>Eukaryota</taxon>
        <taxon>Fungi</taxon>
        <taxon>Dikarya</taxon>
        <taxon>Ascomycota</taxon>
        <taxon>Pezizomycotina</taxon>
        <taxon>Dothideomycetes</taxon>
        <taxon>Dothideomycetes incertae sedis</taxon>
        <taxon>Botryosphaeriales</taxon>
        <taxon>Botryosphaeriaceae</taxon>
        <taxon>Lasiodiplodia</taxon>
    </lineage>
</organism>
<dbReference type="EMBL" id="JAUJDW010000058">
    <property type="protein sequence ID" value="KAK0645133.1"/>
    <property type="molecule type" value="Genomic_DNA"/>
</dbReference>
<evidence type="ECO:0000256" key="9">
    <source>
        <dbReference type="ARBA" id="ARBA00022741"/>
    </source>
</evidence>
<evidence type="ECO:0000256" key="4">
    <source>
        <dbReference type="ARBA" id="ARBA00012105"/>
    </source>
</evidence>
<name>A0AA39Y341_9PEZI</name>
<comment type="similarity">
    <text evidence="3">Belongs to the flavokinase family.</text>
</comment>
<dbReference type="SUPFAM" id="SSF82114">
    <property type="entry name" value="Riboflavin kinase-like"/>
    <property type="match status" value="1"/>
</dbReference>
<evidence type="ECO:0000256" key="11">
    <source>
        <dbReference type="ARBA" id="ARBA00022840"/>
    </source>
</evidence>
<dbReference type="Gene3D" id="2.40.30.30">
    <property type="entry name" value="Riboflavin kinase-like"/>
    <property type="match status" value="1"/>
</dbReference>
<evidence type="ECO:0000256" key="14">
    <source>
        <dbReference type="SAM" id="MobiDB-lite"/>
    </source>
</evidence>
<evidence type="ECO:0000256" key="13">
    <source>
        <dbReference type="ARBA" id="ARBA00047880"/>
    </source>
</evidence>
<comment type="pathway">
    <text evidence="2">Cofactor biosynthesis; FMN biosynthesis; FMN from riboflavin (ATP route): step 1/1.</text>
</comment>
<dbReference type="Pfam" id="PF01687">
    <property type="entry name" value="Flavokinase"/>
    <property type="match status" value="1"/>
</dbReference>
<evidence type="ECO:0000256" key="12">
    <source>
        <dbReference type="ARBA" id="ARBA00029960"/>
    </source>
</evidence>
<keyword evidence="17" id="KW-1185">Reference proteome</keyword>
<feature type="region of interest" description="Disordered" evidence="14">
    <location>
        <begin position="1"/>
        <end position="22"/>
    </location>
</feature>
<accession>A0AA39Y341</accession>
<protein>
    <recommendedName>
        <fullName evidence="5">Riboflavin kinase</fullName>
        <ecNumber evidence="4">2.7.1.26</ecNumber>
    </recommendedName>
    <alternativeName>
        <fullName evidence="12">Flavin mononucleotide kinase 1</fullName>
    </alternativeName>
</protein>
<feature type="compositionally biased region" description="Low complexity" evidence="14">
    <location>
        <begin position="80"/>
        <end position="99"/>
    </location>
</feature>
<keyword evidence="11" id="KW-0067">ATP-binding</keyword>
<evidence type="ECO:0000313" key="17">
    <source>
        <dbReference type="Proteomes" id="UP001175001"/>
    </source>
</evidence>
<comment type="function">
    <text evidence="1">Catalyzes the phosphorylation of riboflavin (vitamin B2) to form flavin mononucleotide (FMN) coenzyme.</text>
</comment>
<dbReference type="GO" id="GO:0005739">
    <property type="term" value="C:mitochondrion"/>
    <property type="evidence" value="ECO:0007669"/>
    <property type="project" value="TreeGrafter"/>
</dbReference>
<dbReference type="GO" id="GO:0009231">
    <property type="term" value="P:riboflavin biosynthetic process"/>
    <property type="evidence" value="ECO:0007669"/>
    <property type="project" value="InterPro"/>
</dbReference>
<dbReference type="EC" id="2.7.1.26" evidence="4"/>
<dbReference type="InterPro" id="IPR023468">
    <property type="entry name" value="Riboflavin_kinase"/>
</dbReference>
<evidence type="ECO:0000256" key="5">
    <source>
        <dbReference type="ARBA" id="ARBA00017394"/>
    </source>
</evidence>
<evidence type="ECO:0000256" key="10">
    <source>
        <dbReference type="ARBA" id="ARBA00022777"/>
    </source>
</evidence>
<dbReference type="InterPro" id="IPR015865">
    <property type="entry name" value="Riboflavin_kinase_bac/euk"/>
</dbReference>
<reference evidence="16" key="1">
    <citation type="submission" date="2023-06" db="EMBL/GenBank/DDBJ databases">
        <title>Multi-omics analyses reveal the molecular pathogenesis toolkit of Lasiodiplodia hormozganensis, a cross-kingdom pathogen.</title>
        <authorList>
            <person name="Felix C."/>
            <person name="Meneses R."/>
            <person name="Goncalves M.F.M."/>
            <person name="Tilleman L."/>
            <person name="Duarte A.S."/>
            <person name="Jorrin-Novo J.V."/>
            <person name="Van De Peer Y."/>
            <person name="Deforce D."/>
            <person name="Van Nieuwerburgh F."/>
            <person name="Esteves A.C."/>
            <person name="Alves A."/>
        </authorList>
    </citation>
    <scope>NUCLEOTIDE SEQUENCE</scope>
    <source>
        <strain evidence="16">CBS 339.90</strain>
    </source>
</reference>
<evidence type="ECO:0000256" key="7">
    <source>
        <dbReference type="ARBA" id="ARBA00022643"/>
    </source>
</evidence>
<dbReference type="SMART" id="SM00904">
    <property type="entry name" value="Flavokinase"/>
    <property type="match status" value="1"/>
</dbReference>
<sequence>MRPDGPRDPIAGPDVPEPPFPLKLGGKVIKGFGRGSKELGIPTANIPLAGLSVGGHEDLESGIYYGWAALDFVSNDQPDGSATSSTNGTTTAAAASSSNSSIASKVKNAGGKVADAVSSALFSGSGAADEEEWEGKGRVHPMVMSVGWNPFYKNSVRSVEVHIMHDFAQDFYGAHLNLVILGFIRPEYDYVSKESLIDDIKTDIDVAARSLARPAYAKVRRDPFLLDFPKDEEGRSLKDDVAS</sequence>
<dbReference type="InterPro" id="IPR023465">
    <property type="entry name" value="Riboflavin_kinase_dom_sf"/>
</dbReference>